<dbReference type="AlphaFoldDB" id="A0A438KLY8"/>
<evidence type="ECO:0000313" key="8">
    <source>
        <dbReference type="EMBL" id="RVX22228.1"/>
    </source>
</evidence>
<sequence length="197" mass="22395">MEGSANERLDFGKMGLGASITEEDAEFVLPAATRSFLAAIVTTRPRMLRNPFDRHELVRHDVKQVICAVCDTEQPVAQVCTNCGVNMGEYFCEVCKFYDDDTTKGQFHCDDCGICRVGGRDKFFHCKKCGCCYSVGLRDNHSCVENSMRHHCPICYEYLFDSLKDTTVMVCGHTMHCECYNEMILLSNMLQVCKRYD</sequence>
<keyword evidence="1" id="KW-0479">Metal-binding</keyword>
<dbReference type="InterPro" id="IPR017921">
    <property type="entry name" value="Znf_CTCHY"/>
</dbReference>
<dbReference type="PROSITE" id="PS51270">
    <property type="entry name" value="ZF_CTCHY"/>
    <property type="match status" value="1"/>
</dbReference>
<dbReference type="PANTHER" id="PTHR21319:SF20">
    <property type="entry name" value="E3 UBIQUITIN-PROTEIN LIGASE MIEL1"/>
    <property type="match status" value="1"/>
</dbReference>
<feature type="domain" description="CTCHY-type" evidence="7">
    <location>
        <begin position="87"/>
        <end position="151"/>
    </location>
</feature>
<dbReference type="Proteomes" id="UP000288805">
    <property type="component" value="Unassembled WGS sequence"/>
</dbReference>
<dbReference type="SUPFAM" id="SSF161245">
    <property type="entry name" value="Zinc hairpin stack"/>
    <property type="match status" value="1"/>
</dbReference>
<dbReference type="InterPro" id="IPR008913">
    <property type="entry name" value="Znf_CHY"/>
</dbReference>
<dbReference type="InterPro" id="IPR037275">
    <property type="entry name" value="Znf_CTCHY_sf"/>
</dbReference>
<evidence type="ECO:0000313" key="9">
    <source>
        <dbReference type="Proteomes" id="UP000288805"/>
    </source>
</evidence>
<dbReference type="PANTHER" id="PTHR21319">
    <property type="entry name" value="RING FINGER AND CHY ZINC FINGER DOMAIN-CONTAINING PROTEIN 1"/>
    <property type="match status" value="1"/>
</dbReference>
<dbReference type="InterPro" id="IPR037274">
    <property type="entry name" value="Znf_CHY_sf"/>
</dbReference>
<feature type="domain" description="CHY-type" evidence="6">
    <location>
        <begin position="11"/>
        <end position="85"/>
    </location>
</feature>
<keyword evidence="2 4" id="KW-0863">Zinc-finger</keyword>
<name>A0A438KLY8_VITVI</name>
<gene>
    <name evidence="8" type="primary">MIEL1_2</name>
    <name evidence="8" type="ORF">CK203_001491</name>
</gene>
<evidence type="ECO:0000259" key="6">
    <source>
        <dbReference type="PROSITE" id="PS51266"/>
    </source>
</evidence>
<organism evidence="8 9">
    <name type="scientific">Vitis vinifera</name>
    <name type="common">Grape</name>
    <dbReference type="NCBI Taxonomy" id="29760"/>
    <lineage>
        <taxon>Eukaryota</taxon>
        <taxon>Viridiplantae</taxon>
        <taxon>Streptophyta</taxon>
        <taxon>Embryophyta</taxon>
        <taxon>Tracheophyta</taxon>
        <taxon>Spermatophyta</taxon>
        <taxon>Magnoliopsida</taxon>
        <taxon>eudicotyledons</taxon>
        <taxon>Gunneridae</taxon>
        <taxon>Pentapetalae</taxon>
        <taxon>rosids</taxon>
        <taxon>Vitales</taxon>
        <taxon>Vitaceae</taxon>
        <taxon>Viteae</taxon>
        <taxon>Vitis</taxon>
    </lineage>
</organism>
<evidence type="ECO:0000259" key="5">
    <source>
        <dbReference type="PROSITE" id="PS50089"/>
    </source>
</evidence>
<protein>
    <submittedName>
        <fullName evidence="8">E3 ubiquitin-protein ligase MIEL1</fullName>
    </submittedName>
</protein>
<comment type="caution">
    <text evidence="8">The sequence shown here is derived from an EMBL/GenBank/DDBJ whole genome shotgun (WGS) entry which is preliminary data.</text>
</comment>
<accession>A0A438KLY8</accession>
<dbReference type="EMBL" id="QGNW01000004">
    <property type="protein sequence ID" value="RVX22228.1"/>
    <property type="molecule type" value="Genomic_DNA"/>
</dbReference>
<dbReference type="InterPro" id="IPR001841">
    <property type="entry name" value="Znf_RING"/>
</dbReference>
<dbReference type="SUPFAM" id="SSF161219">
    <property type="entry name" value="CHY zinc finger-like"/>
    <property type="match status" value="1"/>
</dbReference>
<evidence type="ECO:0000256" key="4">
    <source>
        <dbReference type="PROSITE-ProRule" id="PRU00601"/>
    </source>
</evidence>
<reference evidence="8 9" key="1">
    <citation type="journal article" date="2018" name="PLoS Genet.">
        <title>Population sequencing reveals clonal diversity and ancestral inbreeding in the grapevine cultivar Chardonnay.</title>
        <authorList>
            <person name="Roach M.J."/>
            <person name="Johnson D.L."/>
            <person name="Bohlmann J."/>
            <person name="van Vuuren H.J."/>
            <person name="Jones S.J."/>
            <person name="Pretorius I.S."/>
            <person name="Schmidt S.A."/>
            <person name="Borneman A.R."/>
        </authorList>
    </citation>
    <scope>NUCLEOTIDE SEQUENCE [LARGE SCALE GENOMIC DNA]</scope>
    <source>
        <strain evidence="9">cv. Chardonnay</strain>
        <tissue evidence="8">Leaf</tissue>
    </source>
</reference>
<feature type="domain" description="RING-type" evidence="5">
    <location>
        <begin position="152"/>
        <end position="193"/>
    </location>
</feature>
<dbReference type="Pfam" id="PF05495">
    <property type="entry name" value="zf-CHY"/>
    <property type="match status" value="1"/>
</dbReference>
<dbReference type="InterPro" id="IPR013083">
    <property type="entry name" value="Znf_RING/FYVE/PHD"/>
</dbReference>
<evidence type="ECO:0000256" key="3">
    <source>
        <dbReference type="ARBA" id="ARBA00022833"/>
    </source>
</evidence>
<evidence type="ECO:0000259" key="7">
    <source>
        <dbReference type="PROSITE" id="PS51270"/>
    </source>
</evidence>
<dbReference type="SUPFAM" id="SSF57850">
    <property type="entry name" value="RING/U-box"/>
    <property type="match status" value="1"/>
</dbReference>
<dbReference type="PROSITE" id="PS50089">
    <property type="entry name" value="ZF_RING_2"/>
    <property type="match status" value="1"/>
</dbReference>
<dbReference type="Gene3D" id="3.30.40.10">
    <property type="entry name" value="Zinc/RING finger domain, C3HC4 (zinc finger)"/>
    <property type="match status" value="1"/>
</dbReference>
<evidence type="ECO:0000256" key="2">
    <source>
        <dbReference type="ARBA" id="ARBA00022771"/>
    </source>
</evidence>
<dbReference type="GO" id="GO:0008270">
    <property type="term" value="F:zinc ion binding"/>
    <property type="evidence" value="ECO:0007669"/>
    <property type="project" value="UniProtKB-KW"/>
</dbReference>
<dbReference type="PROSITE" id="PS51266">
    <property type="entry name" value="ZF_CHY"/>
    <property type="match status" value="1"/>
</dbReference>
<keyword evidence="3" id="KW-0862">Zinc</keyword>
<evidence type="ECO:0000256" key="1">
    <source>
        <dbReference type="ARBA" id="ARBA00022723"/>
    </source>
</evidence>
<proteinExistence type="predicted"/>